<keyword evidence="2" id="KW-1185">Reference proteome</keyword>
<evidence type="ECO:0000313" key="1">
    <source>
        <dbReference type="EMBL" id="CAG8721021.1"/>
    </source>
</evidence>
<protein>
    <submittedName>
        <fullName evidence="1">12472_t:CDS:1</fullName>
    </submittedName>
</protein>
<accession>A0A9N9NC23</accession>
<feature type="non-terminal residue" evidence="1">
    <location>
        <position position="1"/>
    </location>
</feature>
<dbReference type="EMBL" id="CAJVPP010013443">
    <property type="protein sequence ID" value="CAG8721021.1"/>
    <property type="molecule type" value="Genomic_DNA"/>
</dbReference>
<evidence type="ECO:0000313" key="2">
    <source>
        <dbReference type="Proteomes" id="UP000789375"/>
    </source>
</evidence>
<sequence length="44" mass="5103">KSNKSRLLISILSEDPEEKQKYIIRLVLKHFPSLSLSDNSECDK</sequence>
<reference evidence="1" key="1">
    <citation type="submission" date="2021-06" db="EMBL/GenBank/DDBJ databases">
        <authorList>
            <person name="Kallberg Y."/>
            <person name="Tangrot J."/>
            <person name="Rosling A."/>
        </authorList>
    </citation>
    <scope>NUCLEOTIDE SEQUENCE</scope>
    <source>
        <strain evidence="1">87-6 pot B 2015</strain>
    </source>
</reference>
<name>A0A9N9NC23_FUNMO</name>
<dbReference type="Proteomes" id="UP000789375">
    <property type="component" value="Unassembled WGS sequence"/>
</dbReference>
<gene>
    <name evidence="1" type="ORF">FMOSSE_LOCUS14995</name>
</gene>
<organism evidence="1 2">
    <name type="scientific">Funneliformis mosseae</name>
    <name type="common">Endomycorrhizal fungus</name>
    <name type="synonym">Glomus mosseae</name>
    <dbReference type="NCBI Taxonomy" id="27381"/>
    <lineage>
        <taxon>Eukaryota</taxon>
        <taxon>Fungi</taxon>
        <taxon>Fungi incertae sedis</taxon>
        <taxon>Mucoromycota</taxon>
        <taxon>Glomeromycotina</taxon>
        <taxon>Glomeromycetes</taxon>
        <taxon>Glomerales</taxon>
        <taxon>Glomeraceae</taxon>
        <taxon>Funneliformis</taxon>
    </lineage>
</organism>
<comment type="caution">
    <text evidence="1">The sequence shown here is derived from an EMBL/GenBank/DDBJ whole genome shotgun (WGS) entry which is preliminary data.</text>
</comment>
<proteinExistence type="predicted"/>
<dbReference type="AlphaFoldDB" id="A0A9N9NC23"/>